<organism evidence="1 2">
    <name type="scientific">Trichonephila inaurata madagascariensis</name>
    <dbReference type="NCBI Taxonomy" id="2747483"/>
    <lineage>
        <taxon>Eukaryota</taxon>
        <taxon>Metazoa</taxon>
        <taxon>Ecdysozoa</taxon>
        <taxon>Arthropoda</taxon>
        <taxon>Chelicerata</taxon>
        <taxon>Arachnida</taxon>
        <taxon>Araneae</taxon>
        <taxon>Araneomorphae</taxon>
        <taxon>Entelegynae</taxon>
        <taxon>Araneoidea</taxon>
        <taxon>Nephilidae</taxon>
        <taxon>Trichonephila</taxon>
        <taxon>Trichonephila inaurata</taxon>
    </lineage>
</organism>
<dbReference type="AlphaFoldDB" id="A0A8X7CEJ7"/>
<comment type="caution">
    <text evidence="1">The sequence shown here is derived from an EMBL/GenBank/DDBJ whole genome shotgun (WGS) entry which is preliminary data.</text>
</comment>
<accession>A0A8X7CEJ7</accession>
<protein>
    <submittedName>
        <fullName evidence="1">Uncharacterized protein</fullName>
    </submittedName>
</protein>
<dbReference type="EMBL" id="BMAV01015946">
    <property type="protein sequence ID" value="GFY66288.1"/>
    <property type="molecule type" value="Genomic_DNA"/>
</dbReference>
<sequence>MPCIREKGTKHNISPFSIHQVVDCGTQRLQPTTRMLLSSGSTTVSKITSTSIVLPFFDASNSGIKKNPVMYNYRSNHGNISGLDTCTCVGDADNPFMLPQRYFICSVVNEMHVCFSNIIKICHHPVHYNCDRSVAPNNNLPG</sequence>
<proteinExistence type="predicted"/>
<dbReference type="Proteomes" id="UP000886998">
    <property type="component" value="Unassembled WGS sequence"/>
</dbReference>
<reference evidence="1" key="1">
    <citation type="submission" date="2020-08" db="EMBL/GenBank/DDBJ databases">
        <title>Multicomponent nature underlies the extraordinary mechanical properties of spider dragline silk.</title>
        <authorList>
            <person name="Kono N."/>
            <person name="Nakamura H."/>
            <person name="Mori M."/>
            <person name="Yoshida Y."/>
            <person name="Ohtoshi R."/>
            <person name="Malay A.D."/>
            <person name="Moran D.A.P."/>
            <person name="Tomita M."/>
            <person name="Numata K."/>
            <person name="Arakawa K."/>
        </authorList>
    </citation>
    <scope>NUCLEOTIDE SEQUENCE</scope>
</reference>
<keyword evidence="2" id="KW-1185">Reference proteome</keyword>
<gene>
    <name evidence="1" type="ORF">TNIN_484851</name>
</gene>
<evidence type="ECO:0000313" key="1">
    <source>
        <dbReference type="EMBL" id="GFY66288.1"/>
    </source>
</evidence>
<name>A0A8X7CEJ7_9ARAC</name>
<evidence type="ECO:0000313" key="2">
    <source>
        <dbReference type="Proteomes" id="UP000886998"/>
    </source>
</evidence>